<organism evidence="1 2">
    <name type="scientific">Sungouiella intermedia</name>
    <dbReference type="NCBI Taxonomy" id="45354"/>
    <lineage>
        <taxon>Eukaryota</taxon>
        <taxon>Fungi</taxon>
        <taxon>Dikarya</taxon>
        <taxon>Ascomycota</taxon>
        <taxon>Saccharomycotina</taxon>
        <taxon>Pichiomycetes</taxon>
        <taxon>Metschnikowiaceae</taxon>
        <taxon>Sungouiella</taxon>
    </lineage>
</organism>
<dbReference type="AlphaFoldDB" id="A0A1L0D2H2"/>
<evidence type="ECO:0000313" key="1">
    <source>
        <dbReference type="EMBL" id="SGZ50160.1"/>
    </source>
</evidence>
<sequence>MADVLIDIFPLDVVGNIFLFMSEKALRTLCDGLSNDSVLRQLAISEIYKHMRVTTLDQLVEAANDNAHVGMMQLHYMDEFLSFFKGNPTFTSNISNVDILALLRCDYTLFKEIPFQSISRVYLYGLKSFEPSSVPQNLKLLDLTFLFDQSSEKIKGWPPSLTDLIIKRHKDVGLIELPNGLRELSCQDLNGLWELFPPKLEKLELSGLKLFPNLIIFPKLLNELEIFNCKGLDTERLMANLPARLKKLALRYYDYGGIASDLEFPDPIEVLDLTSCAIESLEDFKFPNSLIELNLSRNKIKKLQNIPRSLRVLHLISCKITSFDGVEFPSLLRELYANDISLTSLDGVSFPELEILDITTPPKSGDCIKSMKNVKFPNTLKSFRASGHHVEDYLETKFPQGLLELEMSVKGRPQKISFPPKLEFLKLILSTGRTTQLSQLHLPATLQELHIENGKCSEFDWNLPDLQNLALIDIKGRVNVPLSVSKLIVRVGVAQWLEGITVSQEMDDCQITCRDGNFNEEVTKLIERYAVKGMIPYMVLPEVKRRRIS</sequence>
<proteinExistence type="predicted"/>
<dbReference type="Gene3D" id="3.80.10.10">
    <property type="entry name" value="Ribonuclease Inhibitor"/>
    <property type="match status" value="2"/>
</dbReference>
<protein>
    <submittedName>
        <fullName evidence="1">CIC11C00000005710</fullName>
    </submittedName>
</protein>
<dbReference type="InterPro" id="IPR001611">
    <property type="entry name" value="Leu-rich_rpt"/>
</dbReference>
<dbReference type="InterPro" id="IPR051251">
    <property type="entry name" value="STK_FNIP-Repeat"/>
</dbReference>
<dbReference type="SUPFAM" id="SSF52058">
    <property type="entry name" value="L domain-like"/>
    <property type="match status" value="1"/>
</dbReference>
<dbReference type="PANTHER" id="PTHR32134:SF92">
    <property type="entry name" value="FNIP REPEAT-CONTAINING PROTEIN"/>
    <property type="match status" value="1"/>
</dbReference>
<reference evidence="1 2" key="1">
    <citation type="submission" date="2016-10" db="EMBL/GenBank/DDBJ databases">
        <authorList>
            <person name="de Groot N.N."/>
        </authorList>
    </citation>
    <scope>NUCLEOTIDE SEQUENCE [LARGE SCALE GENOMIC DNA]</scope>
    <source>
        <strain evidence="1 2">PYCC 4715</strain>
    </source>
</reference>
<dbReference type="PROSITE" id="PS51450">
    <property type="entry name" value="LRR"/>
    <property type="match status" value="1"/>
</dbReference>
<dbReference type="InterPro" id="IPR032675">
    <property type="entry name" value="LRR_dom_sf"/>
</dbReference>
<gene>
    <name evidence="1" type="ORF">SAMEA4029009_CIC11G00000005710</name>
</gene>
<accession>A0A1L0D2H2</accession>
<dbReference type="Proteomes" id="UP000182259">
    <property type="component" value="Chromosome I"/>
</dbReference>
<dbReference type="PANTHER" id="PTHR32134">
    <property type="entry name" value="FNIP REPEAT-CONTAINING PROTEIN"/>
    <property type="match status" value="1"/>
</dbReference>
<dbReference type="EMBL" id="LT635764">
    <property type="protein sequence ID" value="SGZ50160.1"/>
    <property type="molecule type" value="Genomic_DNA"/>
</dbReference>
<name>A0A1L0D2H2_9ASCO</name>
<evidence type="ECO:0000313" key="2">
    <source>
        <dbReference type="Proteomes" id="UP000182259"/>
    </source>
</evidence>